<evidence type="ECO:0000259" key="3">
    <source>
        <dbReference type="Pfam" id="PF12849"/>
    </source>
</evidence>
<keyword evidence="6" id="KW-1185">Reference proteome</keyword>
<evidence type="ECO:0000259" key="4">
    <source>
        <dbReference type="Pfam" id="PF16640"/>
    </source>
</evidence>
<reference evidence="5 6" key="1">
    <citation type="submission" date="2020-07" db="EMBL/GenBank/DDBJ databases">
        <title>Sequencing the genomes of 1000 actinobacteria strains.</title>
        <authorList>
            <person name="Klenk H.-P."/>
        </authorList>
    </citation>
    <scope>NUCLEOTIDE SEQUENCE [LARGE SCALE GENOMIC DNA]</scope>
    <source>
        <strain evidence="5 6">DSM 21349</strain>
    </source>
</reference>
<dbReference type="AlphaFoldDB" id="A0A7W3PAN7"/>
<evidence type="ECO:0000256" key="2">
    <source>
        <dbReference type="SAM" id="SignalP"/>
    </source>
</evidence>
<comment type="caution">
    <text evidence="5">The sequence shown here is derived from an EMBL/GenBank/DDBJ whole genome shotgun (WGS) entry which is preliminary data.</text>
</comment>
<evidence type="ECO:0000313" key="5">
    <source>
        <dbReference type="EMBL" id="MBA8804657.1"/>
    </source>
</evidence>
<accession>A0A7W3PAN7</accession>
<evidence type="ECO:0000313" key="6">
    <source>
        <dbReference type="Proteomes" id="UP000580910"/>
    </source>
</evidence>
<feature type="domain" description="PBP" evidence="3">
    <location>
        <begin position="95"/>
        <end position="223"/>
    </location>
</feature>
<evidence type="ECO:0000256" key="1">
    <source>
        <dbReference type="ARBA" id="ARBA00022729"/>
    </source>
</evidence>
<dbReference type="InterPro" id="IPR032109">
    <property type="entry name" value="Big_3_5"/>
</dbReference>
<proteinExistence type="predicted"/>
<dbReference type="GO" id="GO:0005975">
    <property type="term" value="P:carbohydrate metabolic process"/>
    <property type="evidence" value="ECO:0007669"/>
    <property type="project" value="UniProtKB-ARBA"/>
</dbReference>
<keyword evidence="1 2" id="KW-0732">Signal</keyword>
<dbReference type="EMBL" id="JACGXA010000001">
    <property type="protein sequence ID" value="MBA8804657.1"/>
    <property type="molecule type" value="Genomic_DNA"/>
</dbReference>
<feature type="signal peptide" evidence="2">
    <location>
        <begin position="1"/>
        <end position="29"/>
    </location>
</feature>
<feature type="chain" id="PRO_5030517927" evidence="2">
    <location>
        <begin position="30"/>
        <end position="512"/>
    </location>
</feature>
<dbReference type="InterPro" id="IPR024370">
    <property type="entry name" value="PBP_domain"/>
</dbReference>
<organism evidence="5 6">
    <name type="scientific">Nocardioides ginsengisegetis</name>
    <dbReference type="NCBI Taxonomy" id="661491"/>
    <lineage>
        <taxon>Bacteria</taxon>
        <taxon>Bacillati</taxon>
        <taxon>Actinomycetota</taxon>
        <taxon>Actinomycetes</taxon>
        <taxon>Propionibacteriales</taxon>
        <taxon>Nocardioidaceae</taxon>
        <taxon>Nocardioides</taxon>
    </lineage>
</organism>
<dbReference type="InterPro" id="IPR050811">
    <property type="entry name" value="Phosphate_ABC_transporter"/>
</dbReference>
<dbReference type="Gene3D" id="2.60.40.10">
    <property type="entry name" value="Immunoglobulins"/>
    <property type="match status" value="2"/>
</dbReference>
<name>A0A7W3PAN7_9ACTN</name>
<sequence length="512" mass="51427">MFVRKSLACLVAAALTGSVVALTAVPALAATDADDPMFTPVAADLIGVGSDTSQHALTLLADGWNAQTPAPAFKVASFAATSGGTITLPGGAINRPNGSGAGKALLYGSGNNADVDFARSSSAVSATEAQAGLQAFPFALDTLVMAVSNSVPSNAPTSLTPAQIVSIYKGDITNWSQIDSSKSGVIAPKIPQAGSGTRSFFVAQLKAMNGGVDVTLASSVAEVQEHDDTLIKNDPNAIAPFSKGRAGLLGTTLRLEDGWKADRALYNVVRQADLARADIQSVFGENGYVCSTAARSAIEAAGFQQLATSAHGGVCGAPTQSATSNFTLNQQVTTTTALSGTSTKGGAATLVAAVSGSSAPDGTVTFREGDVVLQSGVPLVSGQATYDLTGATPGSHSYRAEFVPASGSQFDPSTGAADVLVKAASSLSESFPASVQAGKRAQGTITVASAVAPTGKVTIFKGTKKLVSGSLVGSKLTVKLPALAKGKNTLRAVYAGSSTVAGSTKKFTITQK</sequence>
<feature type="domain" description="Bacterial Ig-like" evidence="4">
    <location>
        <begin position="337"/>
        <end position="417"/>
    </location>
</feature>
<feature type="domain" description="Bacterial Ig-like" evidence="4">
    <location>
        <begin position="432"/>
        <end position="509"/>
    </location>
</feature>
<dbReference type="Pfam" id="PF16640">
    <property type="entry name" value="Big_3_5"/>
    <property type="match status" value="2"/>
</dbReference>
<gene>
    <name evidence="5" type="ORF">FB382_002948</name>
</gene>
<dbReference type="Pfam" id="PF12849">
    <property type="entry name" value="PBP_like_2"/>
    <property type="match status" value="1"/>
</dbReference>
<protein>
    <submittedName>
        <fullName evidence="5">ABC-type phosphate transport system substrate-binding protein</fullName>
    </submittedName>
</protein>
<dbReference type="SUPFAM" id="SSF53850">
    <property type="entry name" value="Periplasmic binding protein-like II"/>
    <property type="match status" value="1"/>
</dbReference>
<dbReference type="InterPro" id="IPR013783">
    <property type="entry name" value="Ig-like_fold"/>
</dbReference>
<dbReference type="Proteomes" id="UP000580910">
    <property type="component" value="Unassembled WGS sequence"/>
</dbReference>
<dbReference type="RefSeq" id="WP_182540339.1">
    <property type="nucleotide sequence ID" value="NZ_JACGXA010000001.1"/>
</dbReference>
<dbReference type="Gene3D" id="3.40.190.10">
    <property type="entry name" value="Periplasmic binding protein-like II"/>
    <property type="match status" value="2"/>
</dbReference>
<dbReference type="PANTHER" id="PTHR30570:SF1">
    <property type="entry name" value="PHOSPHATE-BINDING PROTEIN PSTS"/>
    <property type="match status" value="1"/>
</dbReference>
<dbReference type="PANTHER" id="PTHR30570">
    <property type="entry name" value="PERIPLASMIC PHOSPHATE BINDING COMPONENT OF PHOSPHATE ABC TRANSPORTER"/>
    <property type="match status" value="1"/>
</dbReference>